<proteinExistence type="predicted"/>
<accession>A0A820LJ78</accession>
<organism evidence="1 2">
    <name type="scientific">Rotaria sordida</name>
    <dbReference type="NCBI Taxonomy" id="392033"/>
    <lineage>
        <taxon>Eukaryota</taxon>
        <taxon>Metazoa</taxon>
        <taxon>Spiralia</taxon>
        <taxon>Gnathifera</taxon>
        <taxon>Rotifera</taxon>
        <taxon>Eurotatoria</taxon>
        <taxon>Bdelloidea</taxon>
        <taxon>Philodinida</taxon>
        <taxon>Philodinidae</taxon>
        <taxon>Rotaria</taxon>
    </lineage>
</organism>
<gene>
    <name evidence="1" type="ORF">JBS370_LOCUS42149</name>
</gene>
<feature type="non-terminal residue" evidence="1">
    <location>
        <position position="1"/>
    </location>
</feature>
<reference evidence="1" key="1">
    <citation type="submission" date="2021-02" db="EMBL/GenBank/DDBJ databases">
        <authorList>
            <person name="Nowell W R."/>
        </authorList>
    </citation>
    <scope>NUCLEOTIDE SEQUENCE</scope>
</reference>
<sequence>ISGVTTIKDTASKLELAKKAAAR</sequence>
<dbReference type="EMBL" id="CAJOBD010053166">
    <property type="protein sequence ID" value="CAF4358070.1"/>
    <property type="molecule type" value="Genomic_DNA"/>
</dbReference>
<name>A0A820LJ78_9BILA</name>
<comment type="caution">
    <text evidence="1">The sequence shown here is derived from an EMBL/GenBank/DDBJ whole genome shotgun (WGS) entry which is preliminary data.</text>
</comment>
<evidence type="ECO:0000313" key="2">
    <source>
        <dbReference type="Proteomes" id="UP000663836"/>
    </source>
</evidence>
<dbReference type="AlphaFoldDB" id="A0A820LJ78"/>
<dbReference type="Proteomes" id="UP000663836">
    <property type="component" value="Unassembled WGS sequence"/>
</dbReference>
<protein>
    <submittedName>
        <fullName evidence="1">Uncharacterized protein</fullName>
    </submittedName>
</protein>
<evidence type="ECO:0000313" key="1">
    <source>
        <dbReference type="EMBL" id="CAF4358070.1"/>
    </source>
</evidence>